<proteinExistence type="predicted"/>
<dbReference type="Pfam" id="PF00476">
    <property type="entry name" value="DNA_pol_A"/>
    <property type="match status" value="1"/>
</dbReference>
<organism evidence="5 6">
    <name type="scientific">uncultured phage cr128_1</name>
    <dbReference type="NCBI Taxonomy" id="2772076"/>
    <lineage>
        <taxon>Viruses</taxon>
        <taxon>Duplodnaviria</taxon>
        <taxon>Heunggongvirae</taxon>
        <taxon>Uroviricota</taxon>
        <taxon>Caudoviricetes</taxon>
        <taxon>Crassvirales</taxon>
        <taxon>Steigviridae</taxon>
        <taxon>Asinivirinae</taxon>
        <taxon>Mahlunavirus</taxon>
        <taxon>Mahlunavirus rarus</taxon>
    </lineage>
</organism>
<evidence type="ECO:0000259" key="3">
    <source>
        <dbReference type="SMART" id="SM00474"/>
    </source>
</evidence>
<dbReference type="GO" id="GO:0039693">
    <property type="term" value="P:viral DNA genome replication"/>
    <property type="evidence" value="ECO:0007669"/>
    <property type="project" value="UniProtKB-KW"/>
</dbReference>
<dbReference type="PRINTS" id="PR00868">
    <property type="entry name" value="DNAPOLI"/>
</dbReference>
<reference evidence="5 6" key="1">
    <citation type="submission" date="2020-07" db="EMBL/GenBank/DDBJ databases">
        <title>Taxonomic proposal: Crassvirales, a new order of highly abundant and diverse bacterial viruses.</title>
        <authorList>
            <person name="Shkoporov A.N."/>
            <person name="Stockdale S.R."/>
            <person name="Guerin E."/>
            <person name="Ross R.P."/>
            <person name="Hill C."/>
        </authorList>
    </citation>
    <scope>NUCLEOTIDE SEQUENCE [LARGE SCALE GENOMIC DNA]</scope>
</reference>
<dbReference type="PANTHER" id="PTHR10133">
    <property type="entry name" value="DNA POLYMERASE I"/>
    <property type="match status" value="1"/>
</dbReference>
<dbReference type="InterPro" id="IPR002298">
    <property type="entry name" value="DNA_polymerase_A"/>
</dbReference>
<keyword evidence="6" id="KW-1185">Reference proteome</keyword>
<dbReference type="SMART" id="SM00474">
    <property type="entry name" value="35EXOc"/>
    <property type="match status" value="1"/>
</dbReference>
<evidence type="ECO:0000256" key="2">
    <source>
        <dbReference type="ARBA" id="ARBA00023109"/>
    </source>
</evidence>
<evidence type="ECO:0000313" key="6">
    <source>
        <dbReference type="Proteomes" id="UP000594055"/>
    </source>
</evidence>
<dbReference type="Gene3D" id="1.20.1060.10">
    <property type="entry name" value="Taq DNA Polymerase, Chain T, domain 4"/>
    <property type="match status" value="1"/>
</dbReference>
<feature type="domain" description="DNA-directed DNA polymerase family A palm" evidence="4">
    <location>
        <begin position="412"/>
        <end position="656"/>
    </location>
</feature>
<dbReference type="GO" id="GO:0006261">
    <property type="term" value="P:DNA-templated DNA replication"/>
    <property type="evidence" value="ECO:0007669"/>
    <property type="project" value="InterPro"/>
</dbReference>
<dbReference type="GO" id="GO:0003677">
    <property type="term" value="F:DNA binding"/>
    <property type="evidence" value="ECO:0007669"/>
    <property type="project" value="InterPro"/>
</dbReference>
<dbReference type="PANTHER" id="PTHR10133:SF27">
    <property type="entry name" value="DNA POLYMERASE NU"/>
    <property type="match status" value="1"/>
</dbReference>
<evidence type="ECO:0000313" key="5">
    <source>
        <dbReference type="EMBL" id="QOR59681.1"/>
    </source>
</evidence>
<dbReference type="SUPFAM" id="SSF53098">
    <property type="entry name" value="Ribonuclease H-like"/>
    <property type="match status" value="1"/>
</dbReference>
<dbReference type="GO" id="GO:0006302">
    <property type="term" value="P:double-strand break repair"/>
    <property type="evidence" value="ECO:0007669"/>
    <property type="project" value="TreeGrafter"/>
</dbReference>
<dbReference type="GO" id="GO:0003887">
    <property type="term" value="F:DNA-directed DNA polymerase activity"/>
    <property type="evidence" value="ECO:0007669"/>
    <property type="project" value="InterPro"/>
</dbReference>
<keyword evidence="2" id="KW-1194">Viral DNA replication</keyword>
<dbReference type="InterPro" id="IPR043502">
    <property type="entry name" value="DNA/RNA_pol_sf"/>
</dbReference>
<evidence type="ECO:0000259" key="4">
    <source>
        <dbReference type="SMART" id="SM00482"/>
    </source>
</evidence>
<dbReference type="SUPFAM" id="SSF56672">
    <property type="entry name" value="DNA/RNA polymerases"/>
    <property type="match status" value="1"/>
</dbReference>
<evidence type="ECO:0000256" key="1">
    <source>
        <dbReference type="ARBA" id="ARBA00022705"/>
    </source>
</evidence>
<dbReference type="Pfam" id="PF01612">
    <property type="entry name" value="DNA_pol_A_exo1"/>
    <property type="match status" value="1"/>
</dbReference>
<name>A0A7M1S0K1_9CAUD</name>
<dbReference type="Proteomes" id="UP000594055">
    <property type="component" value="Segment"/>
</dbReference>
<keyword evidence="1" id="KW-0235">DNA replication</keyword>
<dbReference type="InterPro" id="IPR001098">
    <property type="entry name" value="DNA-dir_DNA_pol_A_palm_dom"/>
</dbReference>
<dbReference type="RefSeq" id="YP_010111839.1">
    <property type="nucleotide sequence ID" value="NC_055885.1"/>
</dbReference>
<dbReference type="GO" id="GO:0008408">
    <property type="term" value="F:3'-5' exonuclease activity"/>
    <property type="evidence" value="ECO:0007669"/>
    <property type="project" value="InterPro"/>
</dbReference>
<sequence length="656" mass="76703">MIYVVTKNIELFEPEKYKIIGVDESLSLLKPLRIVGVDTETSGLSCHKDKLLSLQLGCFDFQVVIDCLTTDITLYENYLESDRLFLFHNAKFDLQWLYKYHIVPRNVYDLFLAEKLMWLGYPTVLSPEVWDKIQCPRYDYVPADPSKKSSKAKYVLYMNLKKLGEMYLGIELDKSIRGQIIYKGLTEDVIVYAANDVKYLEKIRELQLKQLEKQGLLTAMEYENKAILPIAYMCYCGIKMDKDKWQKKMEHDQSILNSIKSEMDKWLIEHEPDSKYIKIDRQGNLFLGFNTEPQVTLNWNSPKQVIPLFKKYGVDTTALDKEDDEDKDSIGAKVLGPQKDKCSLIPLYIRYKEMKKLCSTYGANVLKQIDKDTGRLYTNFNSLGTDTARISSGGKDKSAKVEYVNMLNMPADARTRACFIAESGNKWISADYSGQESFIMADVADDKEMIRELTYGEKDLHTLTAKIVFPEIPKDMPAKEVKKQYHKLRSEAKGYEFAFNYAGNDNTIMRNFGLTAKRAKEIYDNYMKGFNGLKRYIEFRKKDWFSKGYIDLNPKVGYRAYIYDWNYLRKLQVKFKEPGFWDYYREMKIDAPKCDTVQMVKEFFKRKSDSDRQSVNYPIQHTGALCYKVSMINFFEYLRRNDLLFKVLITVTPYDK</sequence>
<dbReference type="EMBL" id="MT774392">
    <property type="protein sequence ID" value="QOR59681.1"/>
    <property type="molecule type" value="Genomic_DNA"/>
</dbReference>
<dbReference type="KEGG" id="vg:65130291"/>
<dbReference type="Gene3D" id="3.30.70.370">
    <property type="match status" value="1"/>
</dbReference>
<accession>A0A7M1S0K1</accession>
<dbReference type="InterPro" id="IPR036397">
    <property type="entry name" value="RNaseH_sf"/>
</dbReference>
<dbReference type="GeneID" id="65130291"/>
<dbReference type="Gene3D" id="1.10.150.20">
    <property type="entry name" value="5' to 3' exonuclease, C-terminal subdomain"/>
    <property type="match status" value="1"/>
</dbReference>
<dbReference type="InterPro" id="IPR012337">
    <property type="entry name" value="RNaseH-like_sf"/>
</dbReference>
<dbReference type="SMART" id="SM00482">
    <property type="entry name" value="POLAc"/>
    <property type="match status" value="1"/>
</dbReference>
<dbReference type="InterPro" id="IPR002562">
    <property type="entry name" value="3'-5'_exonuclease_dom"/>
</dbReference>
<protein>
    <submittedName>
        <fullName evidence="5">DNA polymerase I</fullName>
    </submittedName>
</protein>
<dbReference type="Gene3D" id="3.30.420.10">
    <property type="entry name" value="Ribonuclease H-like superfamily/Ribonuclease H"/>
    <property type="match status" value="1"/>
</dbReference>
<feature type="domain" description="3'-5' exonuclease" evidence="3">
    <location>
        <begin position="20"/>
        <end position="212"/>
    </location>
</feature>